<dbReference type="Pfam" id="PF01734">
    <property type="entry name" value="Patatin"/>
    <property type="match status" value="1"/>
</dbReference>
<evidence type="ECO:0000256" key="1">
    <source>
        <dbReference type="ARBA" id="ARBA00023098"/>
    </source>
</evidence>
<name>A0ABP8TTX1_9ACTN</name>
<evidence type="ECO:0000256" key="3">
    <source>
        <dbReference type="SAM" id="MobiDB-lite"/>
    </source>
</evidence>
<keyword evidence="6" id="KW-1185">Reference proteome</keyword>
<feature type="domain" description="PNPLA" evidence="4">
    <location>
        <begin position="1"/>
        <end position="188"/>
    </location>
</feature>
<reference evidence="6" key="1">
    <citation type="journal article" date="2019" name="Int. J. Syst. Evol. Microbiol.">
        <title>The Global Catalogue of Microorganisms (GCM) 10K type strain sequencing project: providing services to taxonomists for standard genome sequencing and annotation.</title>
        <authorList>
            <consortium name="The Broad Institute Genomics Platform"/>
            <consortium name="The Broad Institute Genome Sequencing Center for Infectious Disease"/>
            <person name="Wu L."/>
            <person name="Ma J."/>
        </authorList>
    </citation>
    <scope>NUCLEOTIDE SEQUENCE [LARGE SCALE GENOMIC DNA]</scope>
    <source>
        <strain evidence="6">JCM 17938</strain>
    </source>
</reference>
<keyword evidence="2" id="KW-0442">Lipid degradation</keyword>
<evidence type="ECO:0000313" key="6">
    <source>
        <dbReference type="Proteomes" id="UP001500212"/>
    </source>
</evidence>
<sequence>MAGIAWETGVLVGLADAGVDLLGADLIVGTSAGSAVTAQVSSGLPLEDLFRRQVDPALQAREIPAEFDLPTYVTTIAGVIAGAEDALEMRRRVGAWAREVPTVPEKERQEAIASRLPSFDWPERPIAIVAVDAETGERRIFDPESGVDLVDAVAASCAVPGIWPPASIDGRRYVDGGAHSNENADLALGYDRVLIVSPMPAGSPVPPWGGGLGENVEALRHRGSTVTVIHPDEASLAAMGTNPLDPSVREAAAHAGRGQGRREADRTADGWRSAG</sequence>
<dbReference type="SUPFAM" id="SSF52151">
    <property type="entry name" value="FabD/lysophospholipase-like"/>
    <property type="match status" value="1"/>
</dbReference>
<dbReference type="Proteomes" id="UP001500212">
    <property type="component" value="Unassembled WGS sequence"/>
</dbReference>
<keyword evidence="1 2" id="KW-0443">Lipid metabolism</keyword>
<dbReference type="InterPro" id="IPR002641">
    <property type="entry name" value="PNPLA_dom"/>
</dbReference>
<comment type="caution">
    <text evidence="5">The sequence shown here is derived from an EMBL/GenBank/DDBJ whole genome shotgun (WGS) entry which is preliminary data.</text>
</comment>
<feature type="region of interest" description="Disordered" evidence="3">
    <location>
        <begin position="239"/>
        <end position="275"/>
    </location>
</feature>
<dbReference type="PROSITE" id="PS51635">
    <property type="entry name" value="PNPLA"/>
    <property type="match status" value="1"/>
</dbReference>
<evidence type="ECO:0000313" key="5">
    <source>
        <dbReference type="EMBL" id="GAA4616289.1"/>
    </source>
</evidence>
<comment type="caution">
    <text evidence="2">Lacks conserved residue(s) required for the propagation of feature annotation.</text>
</comment>
<proteinExistence type="predicted"/>
<feature type="compositionally biased region" description="Basic and acidic residues" evidence="3">
    <location>
        <begin position="260"/>
        <end position="269"/>
    </location>
</feature>
<protein>
    <submittedName>
        <fullName evidence="5">Patatin-like phospholipase family protein</fullName>
    </submittedName>
</protein>
<evidence type="ECO:0000256" key="2">
    <source>
        <dbReference type="PROSITE-ProRule" id="PRU01161"/>
    </source>
</evidence>
<feature type="short sequence motif" description="DGA/G" evidence="2">
    <location>
        <begin position="175"/>
        <end position="177"/>
    </location>
</feature>
<gene>
    <name evidence="5" type="ORF">GCM10023195_72360</name>
</gene>
<feature type="short sequence motif" description="GXSXG" evidence="2">
    <location>
        <begin position="29"/>
        <end position="33"/>
    </location>
</feature>
<feature type="active site" description="Nucleophile" evidence="2">
    <location>
        <position position="31"/>
    </location>
</feature>
<dbReference type="EMBL" id="BAABHJ010000032">
    <property type="protein sequence ID" value="GAA4616289.1"/>
    <property type="molecule type" value="Genomic_DNA"/>
</dbReference>
<dbReference type="Gene3D" id="3.40.1090.10">
    <property type="entry name" value="Cytosolic phospholipase A2 catalytic domain"/>
    <property type="match status" value="1"/>
</dbReference>
<dbReference type="InterPro" id="IPR016035">
    <property type="entry name" value="Acyl_Trfase/lysoPLipase"/>
</dbReference>
<accession>A0ABP8TTX1</accession>
<feature type="active site" description="Proton acceptor" evidence="2">
    <location>
        <position position="175"/>
    </location>
</feature>
<organism evidence="5 6">
    <name type="scientific">Actinoallomurus liliacearum</name>
    <dbReference type="NCBI Taxonomy" id="1080073"/>
    <lineage>
        <taxon>Bacteria</taxon>
        <taxon>Bacillati</taxon>
        <taxon>Actinomycetota</taxon>
        <taxon>Actinomycetes</taxon>
        <taxon>Streptosporangiales</taxon>
        <taxon>Thermomonosporaceae</taxon>
        <taxon>Actinoallomurus</taxon>
    </lineage>
</organism>
<keyword evidence="2" id="KW-0378">Hydrolase</keyword>
<evidence type="ECO:0000259" key="4">
    <source>
        <dbReference type="PROSITE" id="PS51635"/>
    </source>
</evidence>